<gene>
    <name evidence="2" type="ORF">BUPH_08336</name>
</gene>
<reference evidence="2 3" key="1">
    <citation type="journal article" date="2012" name="J. Bacteriol.">
        <title>Complete Genome Sequence of Burkholderia phenoliruptrix BR3459a (CLA1), a Heat-Tolerant, Nitrogen-Fixing Symbiont of Mimosa flocculosa.</title>
        <authorList>
            <person name="de Oliveira Cunha C."/>
            <person name="Goda Zuleta L.F."/>
            <person name="Paula de Almeida L.G."/>
            <person name="Prioli Ciapina L."/>
            <person name="Lustrino Borges W."/>
            <person name="Pitard R.M."/>
            <person name="Baldani J.I."/>
            <person name="Straliotto R."/>
            <person name="de Faria S.M."/>
            <person name="Hungria M."/>
            <person name="Sousa Cavada B."/>
            <person name="Mercante F.M."/>
            <person name="Ribeiro de Vasconcelos A.T."/>
        </authorList>
    </citation>
    <scope>NUCLEOTIDE SEQUENCE [LARGE SCALE GENOMIC DNA]</scope>
    <source>
        <strain evidence="2 3">BR3459a</strain>
        <plasmid evidence="2 3">pSYMBR3459</plasmid>
    </source>
</reference>
<protein>
    <submittedName>
        <fullName evidence="2">Uncharacterized protein</fullName>
    </submittedName>
</protein>
<dbReference type="HOGENOM" id="CLU_917259_0_0_4"/>
<sequence>MLSSQLISVDIRPAEPVNGDACRERARAGTGRTGEPLQEAAVARRCGFFTTICHARCPYNPSTERAQTGKATCASESEGHDTGMVRLVRQFDWRGALRVALPSGVVSSIVAIGWNACTDRRDRAPLRIRRSNGNGWIREDDVGAVRLPGDRHYAREYVTTTWECAPVPDPCDELAFECAKMSKRALELARLTRRKHRTAPWNRGVADADLEQALDERTPARESRPKLRPEQPTSPDAPLASTCDCGAGLKSGAICCELSIAPRKASYAAASFYQFCFANCSGVSSERDEVPGRTRIRASRARM</sequence>
<dbReference type="PATRIC" id="fig|1229205.11.peg.6726"/>
<dbReference type="KEGG" id="bpx:BUPH_08336"/>
<evidence type="ECO:0000313" key="3">
    <source>
        <dbReference type="Proteomes" id="UP000010105"/>
    </source>
</evidence>
<dbReference type="AlphaFoldDB" id="K0DYM2"/>
<evidence type="ECO:0000256" key="1">
    <source>
        <dbReference type="SAM" id="MobiDB-lite"/>
    </source>
</evidence>
<proteinExistence type="predicted"/>
<dbReference type="EMBL" id="CP003865">
    <property type="protein sequence ID" value="AFT90045.1"/>
    <property type="molecule type" value="Genomic_DNA"/>
</dbReference>
<geneLocation type="plasmid" evidence="2 3">
    <name>pSYMBR3459</name>
</geneLocation>
<evidence type="ECO:0000313" key="2">
    <source>
        <dbReference type="EMBL" id="AFT90045.1"/>
    </source>
</evidence>
<accession>K0DYM2</accession>
<name>K0DYM2_9BURK</name>
<dbReference type="Proteomes" id="UP000010105">
    <property type="component" value="Plasmid pSYMBR3459"/>
</dbReference>
<feature type="compositionally biased region" description="Basic and acidic residues" evidence="1">
    <location>
        <begin position="214"/>
        <end position="229"/>
    </location>
</feature>
<dbReference type="eggNOG" id="ENOG50346ZJ">
    <property type="taxonomic scope" value="Bacteria"/>
</dbReference>
<keyword evidence="2" id="KW-0614">Plasmid</keyword>
<organism evidence="2 3">
    <name type="scientific">Paraburkholderia phenoliruptrix BR3459a</name>
    <dbReference type="NCBI Taxonomy" id="1229205"/>
    <lineage>
        <taxon>Bacteria</taxon>
        <taxon>Pseudomonadati</taxon>
        <taxon>Pseudomonadota</taxon>
        <taxon>Betaproteobacteria</taxon>
        <taxon>Burkholderiales</taxon>
        <taxon>Burkholderiaceae</taxon>
        <taxon>Paraburkholderia</taxon>
    </lineage>
</organism>
<feature type="region of interest" description="Disordered" evidence="1">
    <location>
        <begin position="202"/>
        <end position="238"/>
    </location>
</feature>